<dbReference type="AlphaFoldDB" id="A0A914W9N1"/>
<feature type="transmembrane region" description="Helical" evidence="5">
    <location>
        <begin position="88"/>
        <end position="113"/>
    </location>
</feature>
<feature type="transmembrane region" description="Helical" evidence="5">
    <location>
        <begin position="134"/>
        <end position="154"/>
    </location>
</feature>
<evidence type="ECO:0000256" key="4">
    <source>
        <dbReference type="ARBA" id="ARBA00023136"/>
    </source>
</evidence>
<evidence type="ECO:0000256" key="5">
    <source>
        <dbReference type="RuleBase" id="RU280819"/>
    </source>
</evidence>
<dbReference type="GO" id="GO:0032216">
    <property type="term" value="F:glucosaminyl-phosphatidylinositol O-acyltransferase activity"/>
    <property type="evidence" value="ECO:0007669"/>
    <property type="project" value="TreeGrafter"/>
</dbReference>
<proteinExistence type="inferred from homology"/>
<comment type="function">
    <text evidence="5">A acetyltransferase, which acetylates the inositol ring of phosphatidylinositol during biosynthesis of GPI-anchor.</text>
</comment>
<organism evidence="6 7">
    <name type="scientific">Plectus sambesii</name>
    <dbReference type="NCBI Taxonomy" id="2011161"/>
    <lineage>
        <taxon>Eukaryota</taxon>
        <taxon>Metazoa</taxon>
        <taxon>Ecdysozoa</taxon>
        <taxon>Nematoda</taxon>
        <taxon>Chromadorea</taxon>
        <taxon>Plectida</taxon>
        <taxon>Plectina</taxon>
        <taxon>Plectoidea</taxon>
        <taxon>Plectidae</taxon>
        <taxon>Plectus</taxon>
    </lineage>
</organism>
<keyword evidence="5" id="KW-0256">Endoplasmic reticulum</keyword>
<dbReference type="EC" id="2.3.-.-" evidence="5"/>
<dbReference type="GO" id="GO:0006506">
    <property type="term" value="P:GPI anchor biosynthetic process"/>
    <property type="evidence" value="ECO:0007669"/>
    <property type="project" value="UniProtKB-KW"/>
</dbReference>
<keyword evidence="5" id="KW-0808">Transferase</keyword>
<dbReference type="Pfam" id="PF06423">
    <property type="entry name" value="GWT1"/>
    <property type="match status" value="1"/>
</dbReference>
<feature type="transmembrane region" description="Helical" evidence="5">
    <location>
        <begin position="464"/>
        <end position="482"/>
    </location>
</feature>
<protein>
    <recommendedName>
        <fullName evidence="5">Phosphatidylinositol-glycan biosynthesis class W protein</fullName>
        <ecNumber evidence="5">2.3.-.-</ecNumber>
    </recommendedName>
</protein>
<dbReference type="WBParaSite" id="PSAMB.scaffold3404size18406.g21353.t1">
    <property type="protein sequence ID" value="PSAMB.scaffold3404size18406.g21353.t1"/>
    <property type="gene ID" value="PSAMB.scaffold3404size18406.g21353"/>
</dbReference>
<feature type="transmembrane region" description="Helical" evidence="5">
    <location>
        <begin position="269"/>
        <end position="285"/>
    </location>
</feature>
<feature type="transmembrane region" description="Helical" evidence="5">
    <location>
        <begin position="342"/>
        <end position="363"/>
    </location>
</feature>
<evidence type="ECO:0000313" key="7">
    <source>
        <dbReference type="WBParaSite" id="PSAMB.scaffold3404size18406.g21353.t1"/>
    </source>
</evidence>
<feature type="transmembrane region" description="Helical" evidence="5">
    <location>
        <begin position="174"/>
        <end position="193"/>
    </location>
</feature>
<keyword evidence="5" id="KW-0012">Acyltransferase</keyword>
<dbReference type="GO" id="GO:0072659">
    <property type="term" value="P:protein localization to plasma membrane"/>
    <property type="evidence" value="ECO:0007669"/>
    <property type="project" value="TreeGrafter"/>
</dbReference>
<feature type="transmembrane region" description="Helical" evidence="5">
    <location>
        <begin position="383"/>
        <end position="403"/>
    </location>
</feature>
<dbReference type="PANTHER" id="PTHR20661">
    <property type="entry name" value="PHOSPHATIDYLINOSITOL-GLYCAN BIOSYNTHESIS CLASS W PROTEIN"/>
    <property type="match status" value="1"/>
</dbReference>
<evidence type="ECO:0000256" key="2">
    <source>
        <dbReference type="ARBA" id="ARBA00022692"/>
    </source>
</evidence>
<dbReference type="InterPro" id="IPR009447">
    <property type="entry name" value="PIGW/GWT1"/>
</dbReference>
<feature type="transmembrane region" description="Helical" evidence="5">
    <location>
        <begin position="315"/>
        <end position="333"/>
    </location>
</feature>
<feature type="transmembrane region" description="Helical" evidence="5">
    <location>
        <begin position="244"/>
        <end position="264"/>
    </location>
</feature>
<dbReference type="PIRSF" id="PIRSF017321">
    <property type="entry name" value="GWT1"/>
    <property type="match status" value="1"/>
</dbReference>
<keyword evidence="2 5" id="KW-0812">Transmembrane</keyword>
<evidence type="ECO:0000256" key="1">
    <source>
        <dbReference type="ARBA" id="ARBA00004141"/>
    </source>
</evidence>
<evidence type="ECO:0000256" key="3">
    <source>
        <dbReference type="ARBA" id="ARBA00022989"/>
    </source>
</evidence>
<accession>A0A914W9N1</accession>
<comment type="similarity">
    <text evidence="5">Belongs to the PIGW family.</text>
</comment>
<name>A0A914W9N1_9BILA</name>
<keyword evidence="4 5" id="KW-0472">Membrane</keyword>
<dbReference type="PANTHER" id="PTHR20661:SF0">
    <property type="entry name" value="PHOSPHATIDYLINOSITOL-GLYCAN BIOSYNTHESIS CLASS W PROTEIN"/>
    <property type="match status" value="1"/>
</dbReference>
<keyword evidence="6" id="KW-1185">Reference proteome</keyword>
<evidence type="ECO:0000313" key="6">
    <source>
        <dbReference type="Proteomes" id="UP000887566"/>
    </source>
</evidence>
<keyword evidence="5" id="KW-0337">GPI-anchor biosynthesis</keyword>
<comment type="subcellular location">
    <subcellularLocation>
        <location evidence="5">Endoplasmic reticulum membrane</location>
        <topology evidence="5">Multi-pass membrane protein</topology>
    </subcellularLocation>
    <subcellularLocation>
        <location evidence="1">Membrane</location>
        <topology evidence="1">Multi-pass membrane protein</topology>
    </subcellularLocation>
</comment>
<reference evidence="7" key="1">
    <citation type="submission" date="2022-11" db="UniProtKB">
        <authorList>
            <consortium name="WormBaseParasite"/>
        </authorList>
    </citation>
    <scope>IDENTIFICATION</scope>
</reference>
<dbReference type="Proteomes" id="UP000887566">
    <property type="component" value="Unplaced"/>
</dbReference>
<comment type="pathway">
    <text evidence="5">Glycolipid biosynthesis; glycosylphosphatidylinositol-anchor biosynthesis.</text>
</comment>
<sequence length="485" mass="54321">MNGEGDLYSDRQVAFVSGHNGTTQMEVIWVSLIGPVSILLRNLAIPWLFVGRRFASGRIKDTSIKLLLDFIFTIMPTVLVMGSWSGQARMVCLAEIVCVLSLLLFCFCEYVFISRDKPKLRDVINHVTDDQRRPMFFTYFRAVVLISTGVAILAVDFPVFPRRFAKTELYGHSVMDVGTACFVYITALTSSDVRKLADHHDSAPPRLLARLRSALPLTVIGVGRSLIIKAIGYHEHVTEYGIHWNFFITLASIRIITILIARVISLRRFAWLLALVFGLGYQYMLSEYGLERWIMSEQTGRDGLIVANREGICSLFGYLSLYFAAAQVGAFMARTGIRLKSWFWRVVQLAAICVAIFGLQLISEANFGQPSRRLANLSYVLTMLLFNTGAVAVCLLVEVISLFGAAAKMPLFSVDENPFDQLRPCMLTAINHRPLVYFMAANLLTGVVNFLMKTIDVTNEFEATLIISAYSFILSVIVMIGSRHT</sequence>
<feature type="transmembrane region" description="Helical" evidence="5">
    <location>
        <begin position="27"/>
        <end position="50"/>
    </location>
</feature>
<dbReference type="GO" id="GO:0005789">
    <property type="term" value="C:endoplasmic reticulum membrane"/>
    <property type="evidence" value="ECO:0007669"/>
    <property type="project" value="UniProtKB-SubCell"/>
</dbReference>
<feature type="transmembrane region" description="Helical" evidence="5">
    <location>
        <begin position="435"/>
        <end position="452"/>
    </location>
</feature>
<feature type="transmembrane region" description="Helical" evidence="5">
    <location>
        <begin position="62"/>
        <end position="82"/>
    </location>
</feature>
<keyword evidence="3 5" id="KW-1133">Transmembrane helix</keyword>